<dbReference type="EMBL" id="JAGIOJ010000001">
    <property type="protein sequence ID" value="MBP2397891.1"/>
    <property type="molecule type" value="Genomic_DNA"/>
</dbReference>
<keyword evidence="2" id="KW-1185">Reference proteome</keyword>
<evidence type="ECO:0000313" key="1">
    <source>
        <dbReference type="EMBL" id="MBP2397891.1"/>
    </source>
</evidence>
<reference evidence="1 2" key="1">
    <citation type="submission" date="2021-03" db="EMBL/GenBank/DDBJ databases">
        <title>Sequencing the genomes of 1000 actinobacteria strains.</title>
        <authorList>
            <person name="Klenk H.-P."/>
        </authorList>
    </citation>
    <scope>NUCLEOTIDE SEQUENCE [LARGE SCALE GENOMIC DNA]</scope>
    <source>
        <strain evidence="1 2">DSM 20168</strain>
    </source>
</reference>
<evidence type="ECO:0000313" key="2">
    <source>
        <dbReference type="Proteomes" id="UP001195422"/>
    </source>
</evidence>
<organism evidence="1 2">
    <name type="scientific">Glutamicibacter protophormiae</name>
    <name type="common">Brevibacterium protophormiae</name>
    <dbReference type="NCBI Taxonomy" id="37930"/>
    <lineage>
        <taxon>Bacteria</taxon>
        <taxon>Bacillati</taxon>
        <taxon>Actinomycetota</taxon>
        <taxon>Actinomycetes</taxon>
        <taxon>Micrococcales</taxon>
        <taxon>Micrococcaceae</taxon>
        <taxon>Glutamicibacter</taxon>
    </lineage>
</organism>
<comment type="caution">
    <text evidence="1">The sequence shown here is derived from an EMBL/GenBank/DDBJ whole genome shotgun (WGS) entry which is preliminary data.</text>
</comment>
<proteinExistence type="predicted"/>
<dbReference type="Proteomes" id="UP001195422">
    <property type="component" value="Unassembled WGS sequence"/>
</dbReference>
<protein>
    <submittedName>
        <fullName evidence="1">Uncharacterized protein</fullName>
    </submittedName>
</protein>
<accession>A0ABS4XMZ4</accession>
<gene>
    <name evidence="1" type="ORF">JOF39_000972</name>
</gene>
<sequence length="37" mass="4181">MRRLRLNERLVHPLNSDEVTDEVNKCWDLGAGSATSP</sequence>
<name>A0ABS4XMZ4_GLUPR</name>